<proteinExistence type="inferred from homology"/>
<keyword evidence="11" id="KW-1185">Reference proteome</keyword>
<keyword evidence="3" id="KW-0540">Nuclease</keyword>
<feature type="coiled-coil region" evidence="7">
    <location>
        <begin position="19"/>
        <end position="68"/>
    </location>
</feature>
<evidence type="ECO:0000256" key="5">
    <source>
        <dbReference type="ARBA" id="ARBA00022839"/>
    </source>
</evidence>
<feature type="domain" description="Exonuclease" evidence="9">
    <location>
        <begin position="267"/>
        <end position="427"/>
    </location>
</feature>
<evidence type="ECO:0000313" key="10">
    <source>
        <dbReference type="EMBL" id="GFQ78359.1"/>
    </source>
</evidence>
<evidence type="ECO:0000256" key="4">
    <source>
        <dbReference type="ARBA" id="ARBA00022801"/>
    </source>
</evidence>
<evidence type="ECO:0000259" key="9">
    <source>
        <dbReference type="SMART" id="SM00479"/>
    </source>
</evidence>
<keyword evidence="6" id="KW-0539">Nucleus</keyword>
<dbReference type="OrthoDB" id="3996471at2759"/>
<evidence type="ECO:0000256" key="2">
    <source>
        <dbReference type="ARBA" id="ARBA00006357"/>
    </source>
</evidence>
<sequence>MASVPNKLVTWNIKKDDRFAKKKRKIEALINLFEEEEAKQPTAKKKGKDSLEENYKSLKQQLKEYTKKPEVKPSFTLTADGVKAEINLKCPESKSFQSVEPLFLEDIYQLLLKSVIGHMSPYPLNWAKLKKPENINKTVLLVIEGFSKWDVLKNISELNNLSNLFPHAVEIVSSNISFATELNTLHLVTDFHIRTKDTYSTMFPKDKEVKMQASTNCDPPSKLHLLLSPIQMVMEDYPFPASVFGCGKTDNYVFSKKCYAPVSQDSPMFALDCEMCLTVDNLNELTRIAVVNESLETVYHTLVKPKAKIMNYLTRYSGITKEMLNDVVTQLSDVQDDLQKLLPADAILCGQSLNCDLHALRMIHPYVIDTSIIFNESGIRSRKVSLKNLVKIHLKESIQNGWDGHNPVEDSIAAMKLVLLKLENNLQFGDACLKDCSVTNESSSNSKSNQPPSSTTETVNNETSATETISSSKINDGFFAKLAQFSKNCCLIGNETSLGHYDDNMLNDKVKKKVKYSREKILKASLKEIESSNLIISHLNYDITSEQSSVSELNSVVGQLYDSCDDKTMFMVLISGVDEKNYTDIKRSLLMTVLKKFKMNVKLIL</sequence>
<dbReference type="InterPro" id="IPR012337">
    <property type="entry name" value="RNaseH-like_sf"/>
</dbReference>
<dbReference type="GO" id="GO:0005634">
    <property type="term" value="C:nucleus"/>
    <property type="evidence" value="ECO:0007669"/>
    <property type="project" value="UniProtKB-SubCell"/>
</dbReference>
<dbReference type="GO" id="GO:0003676">
    <property type="term" value="F:nucleic acid binding"/>
    <property type="evidence" value="ECO:0007669"/>
    <property type="project" value="InterPro"/>
</dbReference>
<dbReference type="InterPro" id="IPR036397">
    <property type="entry name" value="RNaseH_sf"/>
</dbReference>
<dbReference type="SUPFAM" id="SSF53098">
    <property type="entry name" value="Ribonuclease H-like"/>
    <property type="match status" value="1"/>
</dbReference>
<dbReference type="AlphaFoldDB" id="A0A8X6FGP0"/>
<keyword evidence="7" id="KW-0175">Coiled coil</keyword>
<dbReference type="PANTHER" id="PTHR12801">
    <property type="entry name" value="RNA EXONUCLEASE REXO1 / RECO3 FAMILY MEMBER-RELATED"/>
    <property type="match status" value="1"/>
</dbReference>
<reference evidence="10" key="1">
    <citation type="submission" date="2020-07" db="EMBL/GenBank/DDBJ databases">
        <title>Multicomponent nature underlies the extraordinary mechanical properties of spider dragline silk.</title>
        <authorList>
            <person name="Kono N."/>
            <person name="Nakamura H."/>
            <person name="Mori M."/>
            <person name="Yoshida Y."/>
            <person name="Ohtoshi R."/>
            <person name="Malay A.D."/>
            <person name="Moran D.A.P."/>
            <person name="Tomita M."/>
            <person name="Numata K."/>
            <person name="Arakawa K."/>
        </authorList>
    </citation>
    <scope>NUCLEOTIDE SEQUENCE</scope>
</reference>
<dbReference type="Proteomes" id="UP000887116">
    <property type="component" value="Unassembled WGS sequence"/>
</dbReference>
<evidence type="ECO:0000256" key="7">
    <source>
        <dbReference type="SAM" id="Coils"/>
    </source>
</evidence>
<gene>
    <name evidence="10" type="primary">REXO5</name>
    <name evidence="10" type="ORF">TNCT_691951</name>
</gene>
<dbReference type="SMART" id="SM00479">
    <property type="entry name" value="EXOIII"/>
    <property type="match status" value="1"/>
</dbReference>
<dbReference type="InterPro" id="IPR047021">
    <property type="entry name" value="REXO1/3/4-like"/>
</dbReference>
<dbReference type="Gene3D" id="3.30.420.10">
    <property type="entry name" value="Ribonuclease H-like superfamily/Ribonuclease H"/>
    <property type="match status" value="1"/>
</dbReference>
<evidence type="ECO:0000256" key="8">
    <source>
        <dbReference type="SAM" id="MobiDB-lite"/>
    </source>
</evidence>
<name>A0A8X6FGP0_TRICU</name>
<dbReference type="InterPro" id="IPR013520">
    <property type="entry name" value="Ribonucl_H"/>
</dbReference>
<dbReference type="FunFam" id="3.30.420.10:FF:000019">
    <property type="entry name" value="RNA exonuclease NEF-sp"/>
    <property type="match status" value="1"/>
</dbReference>
<keyword evidence="4" id="KW-0378">Hydrolase</keyword>
<comment type="subcellular location">
    <subcellularLocation>
        <location evidence="1">Nucleus</location>
    </subcellularLocation>
</comment>
<dbReference type="Pfam" id="PF00929">
    <property type="entry name" value="RNase_T"/>
    <property type="match status" value="1"/>
</dbReference>
<organism evidence="10 11">
    <name type="scientific">Trichonephila clavata</name>
    <name type="common">Joro spider</name>
    <name type="synonym">Nephila clavata</name>
    <dbReference type="NCBI Taxonomy" id="2740835"/>
    <lineage>
        <taxon>Eukaryota</taxon>
        <taxon>Metazoa</taxon>
        <taxon>Ecdysozoa</taxon>
        <taxon>Arthropoda</taxon>
        <taxon>Chelicerata</taxon>
        <taxon>Arachnida</taxon>
        <taxon>Araneae</taxon>
        <taxon>Araneomorphae</taxon>
        <taxon>Entelegynae</taxon>
        <taxon>Araneoidea</taxon>
        <taxon>Nephilidae</taxon>
        <taxon>Trichonephila</taxon>
    </lineage>
</organism>
<comment type="similarity">
    <text evidence="2">Belongs to the REXO1/REXO3 family.</text>
</comment>
<dbReference type="EMBL" id="BMAO01031892">
    <property type="protein sequence ID" value="GFQ78359.1"/>
    <property type="molecule type" value="Genomic_DNA"/>
</dbReference>
<evidence type="ECO:0000256" key="1">
    <source>
        <dbReference type="ARBA" id="ARBA00004123"/>
    </source>
</evidence>
<dbReference type="PANTHER" id="PTHR12801:SF82">
    <property type="entry name" value="RNA EXONUCLEASE 5"/>
    <property type="match status" value="1"/>
</dbReference>
<comment type="caution">
    <text evidence="10">The sequence shown here is derived from an EMBL/GenBank/DDBJ whole genome shotgun (WGS) entry which is preliminary data.</text>
</comment>
<protein>
    <submittedName>
        <fullName evidence="10">RNA exonuclease 5</fullName>
    </submittedName>
</protein>
<feature type="region of interest" description="Disordered" evidence="8">
    <location>
        <begin position="440"/>
        <end position="467"/>
    </location>
</feature>
<evidence type="ECO:0000256" key="6">
    <source>
        <dbReference type="ARBA" id="ARBA00023242"/>
    </source>
</evidence>
<dbReference type="CDD" id="cd06145">
    <property type="entry name" value="REX1_like"/>
    <property type="match status" value="1"/>
</dbReference>
<keyword evidence="5 10" id="KW-0269">Exonuclease</keyword>
<dbReference type="GO" id="GO:0004527">
    <property type="term" value="F:exonuclease activity"/>
    <property type="evidence" value="ECO:0007669"/>
    <property type="project" value="UniProtKB-KW"/>
</dbReference>
<evidence type="ECO:0000313" key="11">
    <source>
        <dbReference type="Proteomes" id="UP000887116"/>
    </source>
</evidence>
<evidence type="ECO:0000256" key="3">
    <source>
        <dbReference type="ARBA" id="ARBA00022722"/>
    </source>
</evidence>
<dbReference type="InterPro" id="IPR034922">
    <property type="entry name" value="REX1-like_exo"/>
</dbReference>
<accession>A0A8X6FGP0</accession>